<dbReference type="PANTHER" id="PTHR43418:SF4">
    <property type="entry name" value="MULTIFUNCTIONAL TRYPTOPHAN BIOSYNTHESIS PROTEIN"/>
    <property type="match status" value="1"/>
</dbReference>
<dbReference type="InterPro" id="IPR050472">
    <property type="entry name" value="Anth_synth/Amidotransfase"/>
</dbReference>
<dbReference type="EMBL" id="FMBL01000002">
    <property type="protein sequence ID" value="SCC80097.1"/>
    <property type="molecule type" value="Genomic_DNA"/>
</dbReference>
<keyword evidence="4" id="KW-1185">Reference proteome</keyword>
<dbReference type="PANTHER" id="PTHR43418">
    <property type="entry name" value="MULTIFUNCTIONAL TRYPTOPHAN BIOSYNTHESIS PROTEIN-RELATED"/>
    <property type="match status" value="1"/>
</dbReference>
<proteinExistence type="predicted"/>
<evidence type="ECO:0000313" key="3">
    <source>
        <dbReference type="EMBL" id="SCC80097.1"/>
    </source>
</evidence>
<dbReference type="PROSITE" id="PS51273">
    <property type="entry name" value="GATASE_TYPE_1"/>
    <property type="match status" value="1"/>
</dbReference>
<dbReference type="Pfam" id="PF00117">
    <property type="entry name" value="GATase"/>
    <property type="match status" value="1"/>
</dbReference>
<protein>
    <submittedName>
        <fullName evidence="3">Glutamine amidotransferase class-I</fullName>
    </submittedName>
</protein>
<accession>A0A1C4H5A1</accession>
<keyword evidence="3" id="KW-0808">Transferase</keyword>
<dbReference type="Proteomes" id="UP000242610">
    <property type="component" value="Unassembled WGS sequence"/>
</dbReference>
<dbReference type="GO" id="GO:0000162">
    <property type="term" value="P:L-tryptophan biosynthetic process"/>
    <property type="evidence" value="ECO:0007669"/>
    <property type="project" value="TreeGrafter"/>
</dbReference>
<dbReference type="SUPFAM" id="SSF52317">
    <property type="entry name" value="Class I glutamine amidotransferase-like"/>
    <property type="match status" value="1"/>
</dbReference>
<dbReference type="RefSeq" id="WP_091847848.1">
    <property type="nucleotide sequence ID" value="NZ_FMBL01000002.1"/>
</dbReference>
<dbReference type="STRING" id="1505727.GA0061077_1012"/>
<dbReference type="Gene3D" id="3.40.50.880">
    <property type="match status" value="1"/>
</dbReference>
<dbReference type="GO" id="GO:0016740">
    <property type="term" value="F:transferase activity"/>
    <property type="evidence" value="ECO:0007669"/>
    <property type="project" value="UniProtKB-KW"/>
</dbReference>
<name>A0A1C4H5A1_9BIFI</name>
<sequence length="82" mass="9281">MITIVDNYDSFSYNLYQLIGSVLPDVRVVRTVDSDEIMAVQHVARPLFGVQLHPESILSPQGETMLRNFIAVVDRFGDRRSA</sequence>
<dbReference type="OrthoDB" id="9803598at2"/>
<dbReference type="GO" id="GO:0004049">
    <property type="term" value="F:anthranilate synthase activity"/>
    <property type="evidence" value="ECO:0007669"/>
    <property type="project" value="TreeGrafter"/>
</dbReference>
<reference evidence="4" key="1">
    <citation type="submission" date="2016-08" db="EMBL/GenBank/DDBJ databases">
        <authorList>
            <person name="Varghese N."/>
            <person name="Submissions Spin"/>
        </authorList>
    </citation>
    <scope>NUCLEOTIDE SEQUENCE [LARGE SCALE GENOMIC DNA]</scope>
    <source>
        <strain evidence="4">R-52791</strain>
    </source>
</reference>
<evidence type="ECO:0000313" key="4">
    <source>
        <dbReference type="Proteomes" id="UP000242610"/>
    </source>
</evidence>
<dbReference type="GO" id="GO:0005829">
    <property type="term" value="C:cytosol"/>
    <property type="evidence" value="ECO:0007669"/>
    <property type="project" value="TreeGrafter"/>
</dbReference>
<dbReference type="AlphaFoldDB" id="A0A1C4H5A1"/>
<gene>
    <name evidence="3" type="ORF">GA0061077_1012</name>
</gene>
<evidence type="ECO:0000259" key="2">
    <source>
        <dbReference type="Pfam" id="PF00117"/>
    </source>
</evidence>
<evidence type="ECO:0000256" key="1">
    <source>
        <dbReference type="ARBA" id="ARBA00022962"/>
    </source>
</evidence>
<dbReference type="InterPro" id="IPR029062">
    <property type="entry name" value="Class_I_gatase-like"/>
</dbReference>
<feature type="domain" description="Glutamine amidotransferase" evidence="2">
    <location>
        <begin position="26"/>
        <end position="70"/>
    </location>
</feature>
<keyword evidence="1 3" id="KW-0315">Glutamine amidotransferase</keyword>
<dbReference type="InterPro" id="IPR017926">
    <property type="entry name" value="GATASE"/>
</dbReference>
<organism evidence="3 4">
    <name type="scientific">Bifidobacterium commune</name>
    <dbReference type="NCBI Taxonomy" id="1505727"/>
    <lineage>
        <taxon>Bacteria</taxon>
        <taxon>Bacillati</taxon>
        <taxon>Actinomycetota</taxon>
        <taxon>Actinomycetes</taxon>
        <taxon>Bifidobacteriales</taxon>
        <taxon>Bifidobacteriaceae</taxon>
        <taxon>Bifidobacterium</taxon>
    </lineage>
</organism>